<name>A0A8S5ML99_9CAUD</name>
<dbReference type="EMBL" id="BK014928">
    <property type="protein sequence ID" value="DAD83125.1"/>
    <property type="molecule type" value="Genomic_DNA"/>
</dbReference>
<protein>
    <submittedName>
        <fullName evidence="1">Uncharacterized protein</fullName>
    </submittedName>
</protein>
<evidence type="ECO:0000313" key="1">
    <source>
        <dbReference type="EMBL" id="DAD83125.1"/>
    </source>
</evidence>
<accession>A0A8S5ML99</accession>
<proteinExistence type="predicted"/>
<organism evidence="1">
    <name type="scientific">Podoviridae sp. ctlpi2</name>
    <dbReference type="NCBI Taxonomy" id="2826574"/>
    <lineage>
        <taxon>Viruses</taxon>
        <taxon>Duplodnaviria</taxon>
        <taxon>Heunggongvirae</taxon>
        <taxon>Uroviricota</taxon>
        <taxon>Caudoviricetes</taxon>
    </lineage>
</organism>
<sequence>MKTLRSIEIAFHGMQGECQESLAFHTAWQQVQQARLLLAQAAWNIGIVSNDPAFTQMFADGQDDKRRVAAEKWLSDMAKDINDVTGEL</sequence>
<reference evidence="1" key="1">
    <citation type="journal article" date="2021" name="Proc. Natl. Acad. Sci. U.S.A.">
        <title>A Catalog of Tens of Thousands of Viruses from Human Metagenomes Reveals Hidden Associations with Chronic Diseases.</title>
        <authorList>
            <person name="Tisza M.J."/>
            <person name="Buck C.B."/>
        </authorList>
    </citation>
    <scope>NUCLEOTIDE SEQUENCE</scope>
    <source>
        <strain evidence="1">Ctlpi2</strain>
    </source>
</reference>